<protein>
    <recommendedName>
        <fullName evidence="6">CNH domain-containing protein</fullName>
    </recommendedName>
</protein>
<keyword evidence="2" id="KW-0813">Transport</keyword>
<comment type="subcellular location">
    <subcellularLocation>
        <location evidence="1">Cytoplasm</location>
    </subcellularLocation>
</comment>
<dbReference type="GO" id="GO:0034058">
    <property type="term" value="P:endosomal vesicle fusion"/>
    <property type="evidence" value="ECO:0007669"/>
    <property type="project" value="TreeGrafter"/>
</dbReference>
<dbReference type="GO" id="GO:0015031">
    <property type="term" value="P:protein transport"/>
    <property type="evidence" value="ECO:0007669"/>
    <property type="project" value="UniProtKB-KW"/>
</dbReference>
<dbReference type="InterPro" id="IPR032914">
    <property type="entry name" value="Vam6/VPS39/TRAP1"/>
</dbReference>
<dbReference type="EMBL" id="CP119965">
    <property type="protein sequence ID" value="WFD40844.1"/>
    <property type="molecule type" value="Genomic_DNA"/>
</dbReference>
<dbReference type="GO" id="GO:0005737">
    <property type="term" value="C:cytoplasm"/>
    <property type="evidence" value="ECO:0007669"/>
    <property type="project" value="UniProtKB-SubCell"/>
</dbReference>
<feature type="region of interest" description="Disordered" evidence="5">
    <location>
        <begin position="898"/>
        <end position="930"/>
    </location>
</feature>
<evidence type="ECO:0000256" key="4">
    <source>
        <dbReference type="ARBA" id="ARBA00022927"/>
    </source>
</evidence>
<gene>
    <name evidence="7" type="ORF">MJAP1_003835</name>
</gene>
<dbReference type="GeneID" id="85227486"/>
<dbReference type="InterPro" id="IPR001180">
    <property type="entry name" value="CNH_dom"/>
</dbReference>
<proteinExistence type="predicted"/>
<evidence type="ECO:0000313" key="8">
    <source>
        <dbReference type="Proteomes" id="UP001217754"/>
    </source>
</evidence>
<dbReference type="PROSITE" id="PS50219">
    <property type="entry name" value="CNH"/>
    <property type="match status" value="1"/>
</dbReference>
<organism evidence="7 8">
    <name type="scientific">Malassezia japonica</name>
    <dbReference type="NCBI Taxonomy" id="223818"/>
    <lineage>
        <taxon>Eukaryota</taxon>
        <taxon>Fungi</taxon>
        <taxon>Dikarya</taxon>
        <taxon>Basidiomycota</taxon>
        <taxon>Ustilaginomycotina</taxon>
        <taxon>Malasseziomycetes</taxon>
        <taxon>Malasseziales</taxon>
        <taxon>Malasseziaceae</taxon>
        <taxon>Malassezia</taxon>
    </lineage>
</organism>
<dbReference type="RefSeq" id="XP_060123741.1">
    <property type="nucleotide sequence ID" value="XM_060267758.1"/>
</dbReference>
<dbReference type="PANTHER" id="PTHR12894:SF27">
    <property type="entry name" value="TRANSFORMING GROWTH FACTOR-BETA RECEPTOR-ASSOCIATED PROTEIN 1"/>
    <property type="match status" value="1"/>
</dbReference>
<evidence type="ECO:0000256" key="2">
    <source>
        <dbReference type="ARBA" id="ARBA00022448"/>
    </source>
</evidence>
<evidence type="ECO:0000256" key="5">
    <source>
        <dbReference type="SAM" id="MobiDB-lite"/>
    </source>
</evidence>
<evidence type="ECO:0000313" key="7">
    <source>
        <dbReference type="EMBL" id="WFD40844.1"/>
    </source>
</evidence>
<evidence type="ECO:0000259" key="6">
    <source>
        <dbReference type="PROSITE" id="PS50219"/>
    </source>
</evidence>
<reference evidence="7" key="1">
    <citation type="submission" date="2023-03" db="EMBL/GenBank/DDBJ databases">
        <title>Mating type loci evolution in Malassezia.</title>
        <authorList>
            <person name="Coelho M.A."/>
        </authorList>
    </citation>
    <scope>NUCLEOTIDE SEQUENCE</scope>
    <source>
        <strain evidence="7">CBS 9431</strain>
    </source>
</reference>
<feature type="domain" description="CNH" evidence="6">
    <location>
        <begin position="29"/>
        <end position="324"/>
    </location>
</feature>
<keyword evidence="3" id="KW-0963">Cytoplasm</keyword>
<keyword evidence="8" id="KW-1185">Reference proteome</keyword>
<feature type="compositionally biased region" description="Pro residues" evidence="5">
    <location>
        <begin position="913"/>
        <end position="930"/>
    </location>
</feature>
<accession>A0AAF0JC72</accession>
<evidence type="ECO:0000256" key="3">
    <source>
        <dbReference type="ARBA" id="ARBA00022490"/>
    </source>
</evidence>
<keyword evidence="4" id="KW-0653">Protein transport</keyword>
<sequence length="930" mass="101670">MSTGTARSFAVRELAPAVLPAQLALQGSPAELGRALRYVAVCGEHAYVAASDGHLHWYTLHAAKPGKAASWHLEKSIAVSSIGKAVERVYIYATLQLVGVWCENTLRFYAYPSLGAVSSGLAPIKGVQGIADDADESAEQNTELAFASICLLKRKKLVLVMVERHGWGTVKEIPIERDAFIARRFNDVVCLASPSEYSLVHLDSGAQTPLGLPISQSTEVSSARIRPSIVPVAFDEHGERTYTFLITSHSDAGTLGAFLRADGEPTDKLLEWPSHPRSVVAEPPYVCALLRNDTIEVHDLRTMRRVQQIPVDASDDPRFLLRIVGSKTLLTSGATVDEHVVQVDDDEVGAEKAAPMLDEPGAVNLPIPPFALEPHWKTVRVLLGFKRSLSCLALPTPASTAWKCAEAQNWSEADHALHDTELDEQAKIAAVFLGINHVCNTRFSNAIACFLRGGFDLERRADAMLVELLEANVQGGGEGRLDAHSALLALALGRDATVPTSTVDGHLDACHVDKVAALLASHHRYGMQALLFHKHGRITEALSVWTAMLDKTVEDPVDTVALHEIAPHIQQLTEQEDLVQYGLWLAKHDTQLGLDALRRVEYSGTDSEGVLASLRLLDTHAAEALLEHIVFTSAEQTENLHAELCARLVEILVEAVDKHVYPPDATVEVYGQSATEPFFDYLAKRASLGVVRTRIKLMVLLEHSSVLDRAQTLEHLTPHAFLAFEQAIVLGKLGRVSDALRVLALDVHDALSAEAVCLQDGRVLSPAAARAISSDASIGEYVSLIGKESLFVSKPATSARLLRMLLYLYLDQSNLDRYQDAILHLLISHTRYFSLLDILPRLPNHWSVACLEPFLVRTLRSQLHRRRLAEVVKGTAMAHTLSVSERHWQAVRKLGGVLQEGDDDPPIEALPPIETPPPRLAATPPEKPST</sequence>
<dbReference type="GO" id="GO:0016020">
    <property type="term" value="C:membrane"/>
    <property type="evidence" value="ECO:0007669"/>
    <property type="project" value="TreeGrafter"/>
</dbReference>
<dbReference type="Proteomes" id="UP001217754">
    <property type="component" value="Chromosome 8"/>
</dbReference>
<dbReference type="AlphaFoldDB" id="A0AAF0JC72"/>
<dbReference type="Pfam" id="PF00780">
    <property type="entry name" value="CNH"/>
    <property type="match status" value="1"/>
</dbReference>
<evidence type="ECO:0000256" key="1">
    <source>
        <dbReference type="ARBA" id="ARBA00004496"/>
    </source>
</evidence>
<name>A0AAF0JC72_9BASI</name>
<dbReference type="PANTHER" id="PTHR12894">
    <property type="entry name" value="CNH DOMAIN CONTAINING"/>
    <property type="match status" value="1"/>
</dbReference>
<dbReference type="GO" id="GO:0006914">
    <property type="term" value="P:autophagy"/>
    <property type="evidence" value="ECO:0007669"/>
    <property type="project" value="TreeGrafter"/>
</dbReference>